<evidence type="ECO:0000313" key="1">
    <source>
        <dbReference type="EMBL" id="KXN73258.1"/>
    </source>
</evidence>
<dbReference type="Proteomes" id="UP000070444">
    <property type="component" value="Unassembled WGS sequence"/>
</dbReference>
<accession>A0A137PE24</accession>
<dbReference type="AlphaFoldDB" id="A0A137PE24"/>
<dbReference type="EMBL" id="KQ964440">
    <property type="protein sequence ID" value="KXN73258.1"/>
    <property type="molecule type" value="Genomic_DNA"/>
</dbReference>
<sequence>MNLLRILSNKDLGSHTQIKKHLHQRLLFNGYYFGLAKNNPRTILDKVKKIGEYVRVYSINEASCMAGIYVCTIFNTIIAPQFLTKRGQYD</sequence>
<reference evidence="1 2" key="1">
    <citation type="journal article" date="2015" name="Genome Biol. Evol.">
        <title>Phylogenomic analyses indicate that early fungi evolved digesting cell walls of algal ancestors of land plants.</title>
        <authorList>
            <person name="Chang Y."/>
            <person name="Wang S."/>
            <person name="Sekimoto S."/>
            <person name="Aerts A.L."/>
            <person name="Choi C."/>
            <person name="Clum A."/>
            <person name="LaButti K.M."/>
            <person name="Lindquist E.A."/>
            <person name="Yee Ngan C."/>
            <person name="Ohm R.A."/>
            <person name="Salamov A.A."/>
            <person name="Grigoriev I.V."/>
            <person name="Spatafora J.W."/>
            <person name="Berbee M.L."/>
        </authorList>
    </citation>
    <scope>NUCLEOTIDE SEQUENCE [LARGE SCALE GENOMIC DNA]</scope>
    <source>
        <strain evidence="1 2">NRRL 28638</strain>
    </source>
</reference>
<evidence type="ECO:0000313" key="2">
    <source>
        <dbReference type="Proteomes" id="UP000070444"/>
    </source>
</evidence>
<proteinExistence type="predicted"/>
<keyword evidence="2" id="KW-1185">Reference proteome</keyword>
<name>A0A137PE24_CONC2</name>
<gene>
    <name evidence="1" type="ORF">CONCODRAFT_118195</name>
</gene>
<organism evidence="1 2">
    <name type="scientific">Conidiobolus coronatus (strain ATCC 28846 / CBS 209.66 / NRRL 28638)</name>
    <name type="common">Delacroixia coronata</name>
    <dbReference type="NCBI Taxonomy" id="796925"/>
    <lineage>
        <taxon>Eukaryota</taxon>
        <taxon>Fungi</taxon>
        <taxon>Fungi incertae sedis</taxon>
        <taxon>Zoopagomycota</taxon>
        <taxon>Entomophthoromycotina</taxon>
        <taxon>Entomophthoromycetes</taxon>
        <taxon>Entomophthorales</taxon>
        <taxon>Ancylistaceae</taxon>
        <taxon>Conidiobolus</taxon>
    </lineage>
</organism>
<protein>
    <submittedName>
        <fullName evidence="1">Uncharacterized protein</fullName>
    </submittedName>
</protein>